<evidence type="ECO:0000256" key="2">
    <source>
        <dbReference type="ARBA" id="ARBA00022741"/>
    </source>
</evidence>
<keyword evidence="4 6" id="KW-0133">Cell shape</keyword>
<proteinExistence type="inferred from homology"/>
<evidence type="ECO:0000313" key="7">
    <source>
        <dbReference type="EMBL" id="MBD3932144.1"/>
    </source>
</evidence>
<keyword evidence="8" id="KW-1185">Reference proteome</keyword>
<protein>
    <recommendedName>
        <fullName evidence="6">Cell shape-determining protein MreB</fullName>
    </recommendedName>
</protein>
<comment type="function">
    <text evidence="6">Forms membrane-associated dynamic filaments that are essential for cell shape determination. Acts by regulating cell wall synthesis and cell elongation, and thus cell shape. A feedback loop between cell geometry and MreB localization may maintain elongated cell shape by targeting cell wall growth to regions of negative cell wall curvature.</text>
</comment>
<dbReference type="RefSeq" id="WP_191209433.1">
    <property type="nucleotide sequence ID" value="NZ_BAABKL010000050.1"/>
</dbReference>
<dbReference type="InterPro" id="IPR004753">
    <property type="entry name" value="MreB"/>
</dbReference>
<evidence type="ECO:0000256" key="5">
    <source>
        <dbReference type="ARBA" id="ARBA00023458"/>
    </source>
</evidence>
<dbReference type="HAMAP" id="MF_02207">
    <property type="entry name" value="MreB"/>
    <property type="match status" value="1"/>
</dbReference>
<organism evidence="7 8">
    <name type="scientific">Streptomyces chumphonensis</name>
    <dbReference type="NCBI Taxonomy" id="1214925"/>
    <lineage>
        <taxon>Bacteria</taxon>
        <taxon>Bacillati</taxon>
        <taxon>Actinomycetota</taxon>
        <taxon>Actinomycetes</taxon>
        <taxon>Kitasatosporales</taxon>
        <taxon>Streptomycetaceae</taxon>
        <taxon>Streptomyces</taxon>
    </lineage>
</organism>
<reference evidence="7" key="1">
    <citation type="submission" date="2020-09" db="EMBL/GenBank/DDBJ databases">
        <title>Secondary metabolite and genome analysis of marine Streptomyces chumphonensis KK1-2T.</title>
        <authorList>
            <person name="Phongsopitanun W."/>
            <person name="Kanchanasin P."/>
            <person name="Pittayakhajonwut P."/>
            <person name="Suwanborirux K."/>
            <person name="Tanasupawat S."/>
        </authorList>
    </citation>
    <scope>NUCLEOTIDE SEQUENCE</scope>
    <source>
        <strain evidence="7">KK1-2</strain>
    </source>
</reference>
<evidence type="ECO:0000256" key="6">
    <source>
        <dbReference type="HAMAP-Rule" id="MF_02207"/>
    </source>
</evidence>
<keyword evidence="2 6" id="KW-0547">Nucleotide-binding</keyword>
<keyword evidence="3 6" id="KW-0067">ATP-binding</keyword>
<dbReference type="AlphaFoldDB" id="A0A927ICZ8"/>
<name>A0A927ICZ8_9ACTN</name>
<keyword evidence="1 6" id="KW-0963">Cytoplasm</keyword>
<dbReference type="EMBL" id="JACXYU010000004">
    <property type="protein sequence ID" value="MBD3932144.1"/>
    <property type="molecule type" value="Genomic_DNA"/>
</dbReference>
<evidence type="ECO:0000256" key="4">
    <source>
        <dbReference type="ARBA" id="ARBA00022960"/>
    </source>
</evidence>
<dbReference type="Pfam" id="PF06723">
    <property type="entry name" value="MreB_Mbl"/>
    <property type="match status" value="1"/>
</dbReference>
<evidence type="ECO:0000256" key="1">
    <source>
        <dbReference type="ARBA" id="ARBA00022490"/>
    </source>
</evidence>
<evidence type="ECO:0000256" key="3">
    <source>
        <dbReference type="ARBA" id="ARBA00022840"/>
    </source>
</evidence>
<dbReference type="PRINTS" id="PR01652">
    <property type="entry name" value="SHAPEPROTEIN"/>
</dbReference>
<dbReference type="InterPro" id="IPR043129">
    <property type="entry name" value="ATPase_NBD"/>
</dbReference>
<dbReference type="GO" id="GO:0005737">
    <property type="term" value="C:cytoplasm"/>
    <property type="evidence" value="ECO:0007669"/>
    <property type="project" value="UniProtKB-SubCell"/>
</dbReference>
<gene>
    <name evidence="6" type="primary">mreB</name>
    <name evidence="7" type="ORF">IF129_11350</name>
</gene>
<evidence type="ECO:0000313" key="8">
    <source>
        <dbReference type="Proteomes" id="UP000632289"/>
    </source>
</evidence>
<comment type="subcellular location">
    <subcellularLocation>
        <location evidence="6">Cytoplasm</location>
    </subcellularLocation>
    <text evidence="6">Membrane-associated.</text>
</comment>
<comment type="subunit">
    <text evidence="6">Forms polymers.</text>
</comment>
<dbReference type="SUPFAM" id="SSF53067">
    <property type="entry name" value="Actin-like ATPase domain"/>
    <property type="match status" value="2"/>
</dbReference>
<dbReference type="GO" id="GO:0005524">
    <property type="term" value="F:ATP binding"/>
    <property type="evidence" value="ECO:0007669"/>
    <property type="project" value="UniProtKB-KW"/>
</dbReference>
<accession>A0A927ICZ8</accession>
<comment type="similarity">
    <text evidence="5 6">Belongs to the FtsA/MreB family.</text>
</comment>
<dbReference type="Proteomes" id="UP000632289">
    <property type="component" value="Unassembled WGS sequence"/>
</dbReference>
<comment type="caution">
    <text evidence="6">Lacks conserved residue(s) required for the propagation of feature annotation.</text>
</comment>
<dbReference type="InterPro" id="IPR056546">
    <property type="entry name" value="MreB_MamK-like"/>
</dbReference>
<sequence length="347" mass="36393">MNFSYEQLRRCTVAVDLGADRTRVYLRQAGVVVDEPSVVAVDTRSGALIAVGTPAQRMYGRTPPRIRVVRPVADGTVHDVQMAQRMLRAMVGEKVRRAWRRRPLLRAAVCVPHDADPLARRAAVATLTGLGCRRVELVDTLFAAAVGCGLPVERPEATMIVLCGADTTQVAVLSLGAIVAAAQVGVGGETLYGAVGRHLRNRYELSIPSDAVRDLHAEVTAGGTGGLPGDPDGPVVHGRDAATGLARTVRIDAHEVHAATHGPLMAVLDTIRGVLHRCPPDLVADLADRGVMLAGGYADLPGLADRLHGATSMAVHVADDPAAAAVGGVTAMIEGRVRPLLSLDALH</sequence>
<dbReference type="PANTHER" id="PTHR42749">
    <property type="entry name" value="CELL SHAPE-DETERMINING PROTEIN MREB"/>
    <property type="match status" value="1"/>
</dbReference>
<comment type="caution">
    <text evidence="7">The sequence shown here is derived from an EMBL/GenBank/DDBJ whole genome shotgun (WGS) entry which is preliminary data.</text>
</comment>
<dbReference type="Gene3D" id="3.30.420.40">
    <property type="match status" value="2"/>
</dbReference>
<dbReference type="GO" id="GO:0000902">
    <property type="term" value="P:cell morphogenesis"/>
    <property type="evidence" value="ECO:0007669"/>
    <property type="project" value="InterPro"/>
</dbReference>
<dbReference type="GO" id="GO:0008360">
    <property type="term" value="P:regulation of cell shape"/>
    <property type="evidence" value="ECO:0007669"/>
    <property type="project" value="UniProtKB-UniRule"/>
</dbReference>
<dbReference type="PANTHER" id="PTHR42749:SF1">
    <property type="entry name" value="CELL SHAPE-DETERMINING PROTEIN MREB"/>
    <property type="match status" value="1"/>
</dbReference>